<keyword evidence="1" id="KW-0732">Signal</keyword>
<sequence>MRLSTALLVSVLFVSSTTPVLGEVQDSKRSLMKPLARSLNLPSQSSRVRKLDFPGTGTFSIGMAFGKHTFRFDAENPAERHMWSLAERSGAAWKSTTAEAWTGTDVFAHDDPHLLGVWNELNWDGLQPNKYMVVVGPYQRHNIHVSYLSVNEPLHKA</sequence>
<feature type="signal peptide" evidence="1">
    <location>
        <begin position="1"/>
        <end position="22"/>
    </location>
</feature>
<dbReference type="EMBL" id="OOIP01000011">
    <property type="protein sequence ID" value="SPO38672.1"/>
    <property type="molecule type" value="Genomic_DNA"/>
</dbReference>
<protein>
    <submittedName>
        <fullName evidence="2">Uncharacterized protein</fullName>
    </submittedName>
</protein>
<dbReference type="AlphaFoldDB" id="A0A5C3F2W9"/>
<evidence type="ECO:0000313" key="3">
    <source>
        <dbReference type="Proteomes" id="UP000323386"/>
    </source>
</evidence>
<evidence type="ECO:0000313" key="2">
    <source>
        <dbReference type="EMBL" id="SPO38672.1"/>
    </source>
</evidence>
<name>A0A5C3F2W9_9BASI</name>
<gene>
    <name evidence="2" type="ORF">PSFLO_04151</name>
</gene>
<organism evidence="2 3">
    <name type="scientific">Pseudozyma flocculosa</name>
    <dbReference type="NCBI Taxonomy" id="84751"/>
    <lineage>
        <taxon>Eukaryota</taxon>
        <taxon>Fungi</taxon>
        <taxon>Dikarya</taxon>
        <taxon>Basidiomycota</taxon>
        <taxon>Ustilaginomycotina</taxon>
        <taxon>Ustilaginomycetes</taxon>
        <taxon>Ustilaginales</taxon>
        <taxon>Ustilaginaceae</taxon>
        <taxon>Pseudozyma</taxon>
    </lineage>
</organism>
<keyword evidence="3" id="KW-1185">Reference proteome</keyword>
<dbReference type="Proteomes" id="UP000323386">
    <property type="component" value="Unassembled WGS sequence"/>
</dbReference>
<accession>A0A5C3F2W9</accession>
<reference evidence="2 3" key="1">
    <citation type="submission" date="2018-03" db="EMBL/GenBank/DDBJ databases">
        <authorList>
            <person name="Guldener U."/>
        </authorList>
    </citation>
    <scope>NUCLEOTIDE SEQUENCE [LARGE SCALE GENOMIC DNA]</scope>
    <source>
        <strain evidence="2 3">DAOM196992</strain>
    </source>
</reference>
<proteinExistence type="predicted"/>
<feature type="chain" id="PRO_5022978491" evidence="1">
    <location>
        <begin position="23"/>
        <end position="157"/>
    </location>
</feature>
<evidence type="ECO:0000256" key="1">
    <source>
        <dbReference type="SAM" id="SignalP"/>
    </source>
</evidence>